<evidence type="ECO:0000259" key="2">
    <source>
        <dbReference type="Pfam" id="PF06527"/>
    </source>
</evidence>
<protein>
    <recommendedName>
        <fullName evidence="2">TniQ domain-containing protein</fullName>
    </recommendedName>
</protein>
<proteinExistence type="predicted"/>
<evidence type="ECO:0000313" key="4">
    <source>
        <dbReference type="Proteomes" id="UP000331127"/>
    </source>
</evidence>
<comment type="caution">
    <text evidence="3">The sequence shown here is derived from an EMBL/GenBank/DDBJ whole genome shotgun (WGS) entry which is preliminary data.</text>
</comment>
<dbReference type="OrthoDB" id="3378006at2"/>
<organism evidence="3 4">
    <name type="scientific">Acrocarpospora macrocephala</name>
    <dbReference type="NCBI Taxonomy" id="150177"/>
    <lineage>
        <taxon>Bacteria</taxon>
        <taxon>Bacillati</taxon>
        <taxon>Actinomycetota</taxon>
        <taxon>Actinomycetes</taxon>
        <taxon>Streptosporangiales</taxon>
        <taxon>Streptosporangiaceae</taxon>
        <taxon>Acrocarpospora</taxon>
    </lineage>
</organism>
<evidence type="ECO:0000313" key="3">
    <source>
        <dbReference type="EMBL" id="GES14486.1"/>
    </source>
</evidence>
<sequence length="425" mass="46036">MDTLPLPRSLDPLPDESLRGYLLRLSYRLEIAPSQLAVLTGLVPPVKRLGLPAHIPHHIPSRRLASFDDASTLRAFAHSTRLTGQEAENLQMASFTALQPHRHADRRGTRSPDDRRPAFEIPWVFTAASRWCPQCLTGDGSPIQTELGGPWRKHWHLPTVFICPAHMTLLSDRCGSCLRTTNSQSPPCAIDRATDPGLHPLQCRATVGITLEKIPDALRPRKQACGAMLTDTTAYADTPLDASDLRRLLKLQTELLGYVQPEGPLAPQPTVLGRAVDPFQYFTDTALTASLVLLSWPATRRLCPSSTLAAAIDAKSSCACGIKTPPPPPSGKASAPPGPLHRPTLSPAPPCSASRASFSTSLHQKAHATRSTTSSPAPSTTSRRPRPSAPVPGDLPPSQKPSDAYLRATSTPRRLLNPPDRPHRH</sequence>
<feature type="compositionally biased region" description="Pro residues" evidence="1">
    <location>
        <begin position="324"/>
        <end position="350"/>
    </location>
</feature>
<name>A0A5M3X1D9_9ACTN</name>
<dbReference type="Pfam" id="PF06527">
    <property type="entry name" value="TniQ"/>
    <property type="match status" value="1"/>
</dbReference>
<feature type="region of interest" description="Disordered" evidence="1">
    <location>
        <begin position="323"/>
        <end position="425"/>
    </location>
</feature>
<dbReference type="RefSeq" id="WP_155359660.1">
    <property type="nucleotide sequence ID" value="NZ_BAAAHL010000049.1"/>
</dbReference>
<feature type="domain" description="TniQ" evidence="2">
    <location>
        <begin position="7"/>
        <end position="170"/>
    </location>
</feature>
<gene>
    <name evidence="3" type="ORF">Amac_080830</name>
</gene>
<keyword evidence="4" id="KW-1185">Reference proteome</keyword>
<dbReference type="AlphaFoldDB" id="A0A5M3X1D9"/>
<accession>A0A5M3X1D9</accession>
<feature type="compositionally biased region" description="Pro residues" evidence="1">
    <location>
        <begin position="387"/>
        <end position="399"/>
    </location>
</feature>
<dbReference type="EMBL" id="BLAE01000060">
    <property type="protein sequence ID" value="GES14486.1"/>
    <property type="molecule type" value="Genomic_DNA"/>
</dbReference>
<dbReference type="InterPro" id="IPR009492">
    <property type="entry name" value="TniQ"/>
</dbReference>
<evidence type="ECO:0000256" key="1">
    <source>
        <dbReference type="SAM" id="MobiDB-lite"/>
    </source>
</evidence>
<reference evidence="3 4" key="1">
    <citation type="submission" date="2019-10" db="EMBL/GenBank/DDBJ databases">
        <title>Whole genome shotgun sequence of Acrocarpospora macrocephala NBRC 16266.</title>
        <authorList>
            <person name="Ichikawa N."/>
            <person name="Kimura A."/>
            <person name="Kitahashi Y."/>
            <person name="Komaki H."/>
            <person name="Oguchi A."/>
        </authorList>
    </citation>
    <scope>NUCLEOTIDE SEQUENCE [LARGE SCALE GENOMIC DNA]</scope>
    <source>
        <strain evidence="3 4">NBRC 16266</strain>
    </source>
</reference>
<dbReference type="Proteomes" id="UP000331127">
    <property type="component" value="Unassembled WGS sequence"/>
</dbReference>
<feature type="compositionally biased region" description="Low complexity" evidence="1">
    <location>
        <begin position="369"/>
        <end position="382"/>
    </location>
</feature>